<evidence type="ECO:0000256" key="1">
    <source>
        <dbReference type="SAM" id="Phobius"/>
    </source>
</evidence>
<reference evidence="3" key="1">
    <citation type="journal article" date="2002" name="Science">
        <title>The draft genome of Ciona intestinalis: insights into chordate and vertebrate origins.</title>
        <authorList>
            <person name="Dehal P."/>
            <person name="Satou Y."/>
            <person name="Campbell R.K."/>
            <person name="Chapman J."/>
            <person name="Degnan B."/>
            <person name="De Tomaso A."/>
            <person name="Davidson B."/>
            <person name="Di Gregorio A."/>
            <person name="Gelpke M."/>
            <person name="Goodstein D.M."/>
            <person name="Harafuji N."/>
            <person name="Hastings K.E."/>
            <person name="Ho I."/>
            <person name="Hotta K."/>
            <person name="Huang W."/>
            <person name="Kawashima T."/>
            <person name="Lemaire P."/>
            <person name="Martinez D."/>
            <person name="Meinertzhagen I.A."/>
            <person name="Necula S."/>
            <person name="Nonaka M."/>
            <person name="Putnam N."/>
            <person name="Rash S."/>
            <person name="Saiga H."/>
            <person name="Satake M."/>
            <person name="Terry A."/>
            <person name="Yamada L."/>
            <person name="Wang H.G."/>
            <person name="Awazu S."/>
            <person name="Azumi K."/>
            <person name="Boore J."/>
            <person name="Branno M."/>
            <person name="Chin-Bow S."/>
            <person name="DeSantis R."/>
            <person name="Doyle S."/>
            <person name="Francino P."/>
            <person name="Keys D.N."/>
            <person name="Haga S."/>
            <person name="Hayashi H."/>
            <person name="Hino K."/>
            <person name="Imai K.S."/>
            <person name="Inaba K."/>
            <person name="Kano S."/>
            <person name="Kobayashi K."/>
            <person name="Kobayashi M."/>
            <person name="Lee B.I."/>
            <person name="Makabe K.W."/>
            <person name="Manohar C."/>
            <person name="Matassi G."/>
            <person name="Medina M."/>
            <person name="Mochizuki Y."/>
            <person name="Mount S."/>
            <person name="Morishita T."/>
            <person name="Miura S."/>
            <person name="Nakayama A."/>
            <person name="Nishizaka S."/>
            <person name="Nomoto H."/>
            <person name="Ohta F."/>
            <person name="Oishi K."/>
            <person name="Rigoutsos I."/>
            <person name="Sano M."/>
            <person name="Sasaki A."/>
            <person name="Sasakura Y."/>
            <person name="Shoguchi E."/>
            <person name="Shin-i T."/>
            <person name="Spagnuolo A."/>
            <person name="Stainier D."/>
            <person name="Suzuki M.M."/>
            <person name="Tassy O."/>
            <person name="Takatori N."/>
            <person name="Tokuoka M."/>
            <person name="Yagi K."/>
            <person name="Yoshizaki F."/>
            <person name="Wada S."/>
            <person name="Zhang C."/>
            <person name="Hyatt P.D."/>
            <person name="Larimer F."/>
            <person name="Detter C."/>
            <person name="Doggett N."/>
            <person name="Glavina T."/>
            <person name="Hawkins T."/>
            <person name="Richardson P."/>
            <person name="Lucas S."/>
            <person name="Kohara Y."/>
            <person name="Levine M."/>
            <person name="Satoh N."/>
            <person name="Rokhsar D.S."/>
        </authorList>
    </citation>
    <scope>NUCLEOTIDE SEQUENCE [LARGE SCALE GENOMIC DNA]</scope>
</reference>
<reference evidence="2" key="4">
    <citation type="submission" date="2025-09" db="UniProtKB">
        <authorList>
            <consortium name="Ensembl"/>
        </authorList>
    </citation>
    <scope>IDENTIFICATION</scope>
</reference>
<keyword evidence="1" id="KW-0812">Transmembrane</keyword>
<keyword evidence="3" id="KW-1185">Reference proteome</keyword>
<dbReference type="Ensembl" id="ENSCINT00000037058.1">
    <property type="protein sequence ID" value="ENSCINP00000030615.1"/>
    <property type="gene ID" value="ENSCING00000024070.1"/>
</dbReference>
<dbReference type="InParanoid" id="H2XLT3"/>
<proteinExistence type="predicted"/>
<accession>H2XLT3</accession>
<dbReference type="EMBL" id="EAAA01001812">
    <property type="status" value="NOT_ANNOTATED_CDS"/>
    <property type="molecule type" value="Genomic_DNA"/>
</dbReference>
<evidence type="ECO:0000313" key="3">
    <source>
        <dbReference type="Proteomes" id="UP000008144"/>
    </source>
</evidence>
<dbReference type="Proteomes" id="UP000008144">
    <property type="component" value="Chromosome 3"/>
</dbReference>
<name>H2XLT3_CIOIN</name>
<feature type="transmembrane region" description="Helical" evidence="1">
    <location>
        <begin position="12"/>
        <end position="41"/>
    </location>
</feature>
<dbReference type="HOGENOM" id="CLU_2084005_0_0_1"/>
<sequence length="117" mass="14176">MLYFWSRLRFRKFPYCFFVSLIILTDLLILLGNFFYSFCCIKFRINSFYKRAFNFISSRRTIFCLFCISFIPNSIHYLFLTLWHNAGLLFHIGFSSNLFRKIFLLSRIQVLLLLPPL</sequence>
<dbReference type="AlphaFoldDB" id="H2XLT3"/>
<evidence type="ECO:0000313" key="2">
    <source>
        <dbReference type="Ensembl" id="ENSCINP00000030615.1"/>
    </source>
</evidence>
<feature type="transmembrane region" description="Helical" evidence="1">
    <location>
        <begin position="62"/>
        <end position="83"/>
    </location>
</feature>
<keyword evidence="1" id="KW-1133">Transmembrane helix</keyword>
<protein>
    <submittedName>
        <fullName evidence="2">Uncharacterized protein</fullName>
    </submittedName>
</protein>
<reference evidence="2" key="2">
    <citation type="journal article" date="2008" name="Genome Biol.">
        <title>Improved genome assembly and evidence-based global gene model set for the chordate Ciona intestinalis: new insight into intron and operon populations.</title>
        <authorList>
            <person name="Satou Y."/>
            <person name="Mineta K."/>
            <person name="Ogasawara M."/>
            <person name="Sasakura Y."/>
            <person name="Shoguchi E."/>
            <person name="Ueno K."/>
            <person name="Yamada L."/>
            <person name="Matsumoto J."/>
            <person name="Wasserscheid J."/>
            <person name="Dewar K."/>
            <person name="Wiley G.B."/>
            <person name="Macmil S.L."/>
            <person name="Roe B.A."/>
            <person name="Zeller R.W."/>
            <person name="Hastings K.E."/>
            <person name="Lemaire P."/>
            <person name="Lindquist E."/>
            <person name="Endo T."/>
            <person name="Hotta K."/>
            <person name="Inaba K."/>
        </authorList>
    </citation>
    <scope>NUCLEOTIDE SEQUENCE [LARGE SCALE GENOMIC DNA]</scope>
    <source>
        <strain evidence="2">wild type</strain>
    </source>
</reference>
<keyword evidence="1" id="KW-0472">Membrane</keyword>
<reference evidence="2" key="3">
    <citation type="submission" date="2025-08" db="UniProtKB">
        <authorList>
            <consortium name="Ensembl"/>
        </authorList>
    </citation>
    <scope>IDENTIFICATION</scope>
</reference>
<organism evidence="2 3">
    <name type="scientific">Ciona intestinalis</name>
    <name type="common">Transparent sea squirt</name>
    <name type="synonym">Ascidia intestinalis</name>
    <dbReference type="NCBI Taxonomy" id="7719"/>
    <lineage>
        <taxon>Eukaryota</taxon>
        <taxon>Metazoa</taxon>
        <taxon>Chordata</taxon>
        <taxon>Tunicata</taxon>
        <taxon>Ascidiacea</taxon>
        <taxon>Phlebobranchia</taxon>
        <taxon>Cionidae</taxon>
        <taxon>Ciona</taxon>
    </lineage>
</organism>